<evidence type="ECO:0000259" key="3">
    <source>
        <dbReference type="PROSITE" id="PS51724"/>
    </source>
</evidence>
<name>A0A1L3GDX8_SYNAC</name>
<sequence length="248" mass="25753">MNRQVVSRSQRRLEKKQTMVLIVLGLIISLVSYGLGVMVGRSGEDNVIVKEDLTTSGRIAIAVPEAGTETGAATAPAEEPAANPALTFYETLPEGTQPPMGSGINLPPQPAEVTPARVDKSRDSALQPPSAVAKPVVAEARPKVSAPKVEPVTAPSPRPVTASAPVTSSGGGFIIQVASVQKQASAQDLSSRLTKSGYAAYVEKTDLGAKGIWYRVYVGPFASRSAADGAASTLKAARLANAPLVKKR</sequence>
<proteinExistence type="predicted"/>
<dbReference type="RefSeq" id="WP_072285972.1">
    <property type="nucleotide sequence ID" value="NZ_CP015455.1"/>
</dbReference>
<reference evidence="4 5" key="1">
    <citation type="journal article" date="2017" name="Genome Announc.">
        <title>Complete Genome Sequences of Two Acetylene-Fermenting Pelobacter acetylenicus Strains.</title>
        <authorList>
            <person name="Sutton J.M."/>
            <person name="Baesman S.M."/>
            <person name="Fierst J.L."/>
            <person name="Poret-Peterson A.T."/>
            <person name="Oremland R.S."/>
            <person name="Dunlap D.S."/>
            <person name="Akob D.M."/>
        </authorList>
    </citation>
    <scope>NUCLEOTIDE SEQUENCE [LARGE SCALE GENOMIC DNA]</scope>
    <source>
        <strain evidence="4 5">DSM 3247</strain>
    </source>
</reference>
<dbReference type="EMBL" id="CP015518">
    <property type="protein sequence ID" value="APG24156.1"/>
    <property type="molecule type" value="Genomic_DNA"/>
</dbReference>
<dbReference type="InterPro" id="IPR052521">
    <property type="entry name" value="Cell_div_SPOR-domain"/>
</dbReference>
<dbReference type="KEGG" id="pace:A6070_11865"/>
<feature type="region of interest" description="Disordered" evidence="1">
    <location>
        <begin position="96"/>
        <end position="134"/>
    </location>
</feature>
<evidence type="ECO:0000313" key="4">
    <source>
        <dbReference type="EMBL" id="APG24156.1"/>
    </source>
</evidence>
<keyword evidence="2" id="KW-0812">Transmembrane</keyword>
<accession>A0A1L3GDX8</accession>
<dbReference type="Proteomes" id="UP000182264">
    <property type="component" value="Chromosome"/>
</dbReference>
<evidence type="ECO:0000256" key="2">
    <source>
        <dbReference type="SAM" id="Phobius"/>
    </source>
</evidence>
<dbReference type="Pfam" id="PF05036">
    <property type="entry name" value="SPOR"/>
    <property type="match status" value="1"/>
</dbReference>
<dbReference type="GO" id="GO:0030428">
    <property type="term" value="C:cell septum"/>
    <property type="evidence" value="ECO:0007669"/>
    <property type="project" value="TreeGrafter"/>
</dbReference>
<dbReference type="OrthoDB" id="7063246at2"/>
<dbReference type="PANTHER" id="PTHR38687">
    <property type="entry name" value="CELL DIVISION PROTEIN DEDD-RELATED"/>
    <property type="match status" value="1"/>
</dbReference>
<dbReference type="GO" id="GO:0032506">
    <property type="term" value="P:cytokinetic process"/>
    <property type="evidence" value="ECO:0007669"/>
    <property type="project" value="TreeGrafter"/>
</dbReference>
<feature type="domain" description="SPOR" evidence="3">
    <location>
        <begin position="167"/>
        <end position="247"/>
    </location>
</feature>
<protein>
    <recommendedName>
        <fullName evidence="3">SPOR domain-containing protein</fullName>
    </recommendedName>
</protein>
<feature type="transmembrane region" description="Helical" evidence="2">
    <location>
        <begin position="20"/>
        <end position="40"/>
    </location>
</feature>
<dbReference type="InterPro" id="IPR036680">
    <property type="entry name" value="SPOR-like_sf"/>
</dbReference>
<evidence type="ECO:0000256" key="1">
    <source>
        <dbReference type="SAM" id="MobiDB-lite"/>
    </source>
</evidence>
<dbReference type="SUPFAM" id="SSF110997">
    <property type="entry name" value="Sporulation related repeat"/>
    <property type="match status" value="1"/>
</dbReference>
<keyword evidence="5" id="KW-1185">Reference proteome</keyword>
<gene>
    <name evidence="4" type="ORF">A7E75_03240</name>
</gene>
<organism evidence="4 5">
    <name type="scientific">Syntrophotalea acetylenica</name>
    <name type="common">Pelobacter acetylenicus</name>
    <dbReference type="NCBI Taxonomy" id="29542"/>
    <lineage>
        <taxon>Bacteria</taxon>
        <taxon>Pseudomonadati</taxon>
        <taxon>Thermodesulfobacteriota</taxon>
        <taxon>Desulfuromonadia</taxon>
        <taxon>Desulfuromonadales</taxon>
        <taxon>Syntrophotaleaceae</taxon>
        <taxon>Syntrophotalea</taxon>
    </lineage>
</organism>
<dbReference type="PANTHER" id="PTHR38687:SF1">
    <property type="entry name" value="CELL DIVISION PROTEIN DEDD"/>
    <property type="match status" value="1"/>
</dbReference>
<dbReference type="Gene3D" id="3.30.70.1070">
    <property type="entry name" value="Sporulation related repeat"/>
    <property type="match status" value="1"/>
</dbReference>
<dbReference type="InterPro" id="IPR007730">
    <property type="entry name" value="SPOR-like_dom"/>
</dbReference>
<dbReference type="PROSITE" id="PS51724">
    <property type="entry name" value="SPOR"/>
    <property type="match status" value="1"/>
</dbReference>
<evidence type="ECO:0000313" key="5">
    <source>
        <dbReference type="Proteomes" id="UP000182264"/>
    </source>
</evidence>
<keyword evidence="2" id="KW-1133">Transmembrane helix</keyword>
<dbReference type="STRING" id="29542.A6070_11865"/>
<keyword evidence="2" id="KW-0472">Membrane</keyword>
<dbReference type="AlphaFoldDB" id="A0A1L3GDX8"/>
<dbReference type="GO" id="GO:0042834">
    <property type="term" value="F:peptidoglycan binding"/>
    <property type="evidence" value="ECO:0007669"/>
    <property type="project" value="InterPro"/>
</dbReference>
<dbReference type="GO" id="GO:0032153">
    <property type="term" value="C:cell division site"/>
    <property type="evidence" value="ECO:0007669"/>
    <property type="project" value="TreeGrafter"/>
</dbReference>